<dbReference type="PANTHER" id="PTHR30249:SF0">
    <property type="entry name" value="PLASTIDAL GLYCOLATE_GLYCERATE TRANSLOCATOR 1, CHLOROPLASTIC"/>
    <property type="match status" value="1"/>
</dbReference>
<evidence type="ECO:0000256" key="2">
    <source>
        <dbReference type="ARBA" id="ARBA00022692"/>
    </source>
</evidence>
<feature type="transmembrane region" description="Helical" evidence="6">
    <location>
        <begin position="20"/>
        <end position="39"/>
    </location>
</feature>
<dbReference type="InterPro" id="IPR007300">
    <property type="entry name" value="CidB/LrgB"/>
</dbReference>
<accession>A0A8H6FTV1</accession>
<feature type="transmembrane region" description="Helical" evidence="6">
    <location>
        <begin position="396"/>
        <end position="416"/>
    </location>
</feature>
<feature type="transmembrane region" description="Helical" evidence="6">
    <location>
        <begin position="446"/>
        <end position="465"/>
    </location>
</feature>
<feature type="compositionally biased region" description="Polar residues" evidence="5">
    <location>
        <begin position="312"/>
        <end position="329"/>
    </location>
</feature>
<evidence type="ECO:0000313" key="7">
    <source>
        <dbReference type="EMBL" id="KAF6234632.1"/>
    </source>
</evidence>
<dbReference type="RefSeq" id="XP_037164023.1">
    <property type="nucleotide sequence ID" value="XM_037309162.1"/>
</dbReference>
<organism evidence="7 8">
    <name type="scientific">Letharia columbiana</name>
    <dbReference type="NCBI Taxonomy" id="112416"/>
    <lineage>
        <taxon>Eukaryota</taxon>
        <taxon>Fungi</taxon>
        <taxon>Dikarya</taxon>
        <taxon>Ascomycota</taxon>
        <taxon>Pezizomycotina</taxon>
        <taxon>Lecanoromycetes</taxon>
        <taxon>OSLEUM clade</taxon>
        <taxon>Lecanoromycetidae</taxon>
        <taxon>Lecanorales</taxon>
        <taxon>Lecanorineae</taxon>
        <taxon>Parmeliaceae</taxon>
        <taxon>Letharia</taxon>
    </lineage>
</organism>
<evidence type="ECO:0000256" key="3">
    <source>
        <dbReference type="ARBA" id="ARBA00022989"/>
    </source>
</evidence>
<dbReference type="GO" id="GO:0016020">
    <property type="term" value="C:membrane"/>
    <property type="evidence" value="ECO:0007669"/>
    <property type="project" value="UniProtKB-SubCell"/>
</dbReference>
<dbReference type="OrthoDB" id="2502820at2759"/>
<dbReference type="Pfam" id="PF04172">
    <property type="entry name" value="LrgB"/>
    <property type="match status" value="1"/>
</dbReference>
<feature type="transmembrane region" description="Helical" evidence="6">
    <location>
        <begin position="223"/>
        <end position="243"/>
    </location>
</feature>
<feature type="transmembrane region" description="Helical" evidence="6">
    <location>
        <begin position="589"/>
        <end position="611"/>
    </location>
</feature>
<feature type="compositionally biased region" description="Low complexity" evidence="5">
    <location>
        <begin position="361"/>
        <end position="373"/>
    </location>
</feature>
<feature type="compositionally biased region" description="Polar residues" evidence="5">
    <location>
        <begin position="338"/>
        <end position="357"/>
    </location>
</feature>
<evidence type="ECO:0000256" key="6">
    <source>
        <dbReference type="SAM" id="Phobius"/>
    </source>
</evidence>
<feature type="transmembrane region" description="Helical" evidence="6">
    <location>
        <begin position="653"/>
        <end position="679"/>
    </location>
</feature>
<keyword evidence="2 6" id="KW-0812">Transmembrane</keyword>
<keyword evidence="8" id="KW-1185">Reference proteome</keyword>
<keyword evidence="4 6" id="KW-0472">Membrane</keyword>
<name>A0A8H6FTV1_9LECA</name>
<evidence type="ECO:0000313" key="8">
    <source>
        <dbReference type="Proteomes" id="UP000578531"/>
    </source>
</evidence>
<feature type="transmembrane region" description="Helical" evidence="6">
    <location>
        <begin position="623"/>
        <end position="641"/>
    </location>
</feature>
<sequence length="681" mass="75661">MSSKLAPISYASSIVGFTSFAFTFFTFVRVFWETILTLWSAPKQMMGQLDNLRIEIHNERAYFKSALRRTKSRSRSVKRHHEDIAPLKILNGTVRRIHREFVRLEEPFLNTSPSRAEEDIERHSEESVETKYASMTLSRRWKWMRTKSDILSLAEQVDRIQTQRIACDTTNLLMKLHTMDKTFQDFEDRLWDIEEHIMGERLDDGKIYIKRRVDRSPNRTKKLVHVIDIPAGFALRYINVFFTPSFVLLPLSPPVSGVEVGKIIAVFLIGFVVMFATTAYFTRGLQLLLGSSKRAIIERAEEMGVEDDDIPLTQSTRNPPTPEASSTDLGETDYSPGEASQNIALPSRTQNPSQVRITNGPPESEPLTTTTPSQPRPRQDPLPPTRAQKWATLINIHLDTLTYALLFLLIGLPIYYSTSYTMPAHLTLSILTYFLALSLPPRHKRIIHPVLLSSSLTILLIWLLALSKRSTLHAALLTYSTKTRYVQLFNDDGPHLPLPGAGDVFGSVLDVSIVALALPMFQYRLELKRHFPSIILPNVLMATGSLFGYPSLCRALGISPARSLSFASRSLTLALATPATQNLGGDLQLVAVLCIMSGVMGVLVGPTLLTWMRIPEDDYVTRGVTLGGNSSAIATALLLVSDPRAAALSSLSMSLFGTVMVGLTSVPVVVRVVGGLAGVEG</sequence>
<feature type="transmembrane region" description="Helical" evidence="6">
    <location>
        <begin position="422"/>
        <end position="439"/>
    </location>
</feature>
<proteinExistence type="predicted"/>
<protein>
    <submittedName>
        <fullName evidence="7">Uncharacterized protein</fullName>
    </submittedName>
</protein>
<feature type="transmembrane region" description="Helical" evidence="6">
    <location>
        <begin position="263"/>
        <end position="282"/>
    </location>
</feature>
<comment type="caution">
    <text evidence="7">The sequence shown here is derived from an EMBL/GenBank/DDBJ whole genome shotgun (WGS) entry which is preliminary data.</text>
</comment>
<dbReference type="AlphaFoldDB" id="A0A8H6FTV1"/>
<dbReference type="Proteomes" id="UP000578531">
    <property type="component" value="Unassembled WGS sequence"/>
</dbReference>
<feature type="region of interest" description="Disordered" evidence="5">
    <location>
        <begin position="305"/>
        <end position="384"/>
    </location>
</feature>
<evidence type="ECO:0000256" key="1">
    <source>
        <dbReference type="ARBA" id="ARBA00004141"/>
    </source>
</evidence>
<dbReference type="EMBL" id="JACCJC010000029">
    <property type="protein sequence ID" value="KAF6234632.1"/>
    <property type="molecule type" value="Genomic_DNA"/>
</dbReference>
<dbReference type="PANTHER" id="PTHR30249">
    <property type="entry name" value="PUTATIVE SEROTONIN TRANSPORTER"/>
    <property type="match status" value="1"/>
</dbReference>
<feature type="transmembrane region" description="Helical" evidence="6">
    <location>
        <begin position="504"/>
        <end position="521"/>
    </location>
</feature>
<keyword evidence="3 6" id="KW-1133">Transmembrane helix</keyword>
<dbReference type="GeneID" id="59288915"/>
<evidence type="ECO:0000256" key="4">
    <source>
        <dbReference type="ARBA" id="ARBA00023136"/>
    </source>
</evidence>
<evidence type="ECO:0000256" key="5">
    <source>
        <dbReference type="SAM" id="MobiDB-lite"/>
    </source>
</evidence>
<comment type="subcellular location">
    <subcellularLocation>
        <location evidence="1">Membrane</location>
        <topology evidence="1">Multi-pass membrane protein</topology>
    </subcellularLocation>
</comment>
<gene>
    <name evidence="7" type="ORF">HO173_007258</name>
</gene>
<reference evidence="7 8" key="1">
    <citation type="journal article" date="2020" name="Genomics">
        <title>Complete, high-quality genomes from long-read metagenomic sequencing of two wolf lichen thalli reveals enigmatic genome architecture.</title>
        <authorList>
            <person name="McKenzie S.K."/>
            <person name="Walston R.F."/>
            <person name="Allen J.L."/>
        </authorList>
    </citation>
    <scope>NUCLEOTIDE SEQUENCE [LARGE SCALE GENOMIC DNA]</scope>
    <source>
        <strain evidence="7">WasteWater2</strain>
    </source>
</reference>